<feature type="domain" description="Secretion system C-terminal sorting" evidence="2">
    <location>
        <begin position="330"/>
        <end position="409"/>
    </location>
</feature>
<evidence type="ECO:0000259" key="2">
    <source>
        <dbReference type="Pfam" id="PF18962"/>
    </source>
</evidence>
<sequence length="411" mass="44351">MNKNLRTGVFAAILAGSIFSASAQNERFAYAITDATKEGFNWSVLRKIDLTTGEYSPVLFNGVDANAPVFDAVSKKQLSLSTDARYGNALNIPFSTGVAAAAYDPTHDRIYFTPMFIDQLRYIDLKTMKVYYVADKAFTGLGNMHNDEGKCITRMVITPDGTGYAISNDGNTFIQFSTGKNSKVTVLGALVDDPANGTVSVHNRCSSFGGDMIADNEGNLYVISARNHIFKVSAENRVATLLGSIQGLPAAFTTNGAVVNADGNLVVCSAVDGSGSYVVNPKDWSAQILKGGAFHSSDLANSNYLATRKNPNTIDLISPKASNYNDRIQVYPNPVTNNVFNMQFTKVPAGDYTLQVTDANGKTVQSRRISITMDSQVQPVSLSRLSGKGFYLVRLVDNAGQGVYEQKILVQ</sequence>
<keyword evidence="4" id="KW-1185">Reference proteome</keyword>
<evidence type="ECO:0000313" key="4">
    <source>
        <dbReference type="Proteomes" id="UP000295164"/>
    </source>
</evidence>
<reference evidence="3 4" key="1">
    <citation type="submission" date="2019-03" db="EMBL/GenBank/DDBJ databases">
        <authorList>
            <person name="Kim M.K.M."/>
        </authorList>
    </citation>
    <scope>NUCLEOTIDE SEQUENCE [LARGE SCALE GENOMIC DNA]</scope>
    <source>
        <strain evidence="3 4">17J68-15</strain>
    </source>
</reference>
<protein>
    <submittedName>
        <fullName evidence="3">T9SS type A sorting domain-containing protein</fullName>
    </submittedName>
</protein>
<feature type="signal peptide" evidence="1">
    <location>
        <begin position="1"/>
        <end position="23"/>
    </location>
</feature>
<dbReference type="OrthoDB" id="621743at2"/>
<keyword evidence="1" id="KW-0732">Signal</keyword>
<dbReference type="RefSeq" id="WP_131851794.1">
    <property type="nucleotide sequence ID" value="NZ_SKFH01000011.1"/>
</dbReference>
<gene>
    <name evidence="3" type="ORF">E0486_08800</name>
</gene>
<accession>A0A4R4E4N3</accession>
<name>A0A4R4E4N3_9BACT</name>
<dbReference type="InterPro" id="IPR026444">
    <property type="entry name" value="Secre_tail"/>
</dbReference>
<proteinExistence type="predicted"/>
<dbReference type="EMBL" id="SKFH01000011">
    <property type="protein sequence ID" value="TCZ72180.1"/>
    <property type="molecule type" value="Genomic_DNA"/>
</dbReference>
<dbReference type="NCBIfam" id="TIGR04183">
    <property type="entry name" value="Por_Secre_tail"/>
    <property type="match status" value="1"/>
</dbReference>
<organism evidence="3 4">
    <name type="scientific">Flaviaesturariibacter aridisoli</name>
    <dbReference type="NCBI Taxonomy" id="2545761"/>
    <lineage>
        <taxon>Bacteria</taxon>
        <taxon>Pseudomonadati</taxon>
        <taxon>Bacteroidota</taxon>
        <taxon>Chitinophagia</taxon>
        <taxon>Chitinophagales</taxon>
        <taxon>Chitinophagaceae</taxon>
        <taxon>Flaviaestuariibacter</taxon>
    </lineage>
</organism>
<dbReference type="Proteomes" id="UP000295164">
    <property type="component" value="Unassembled WGS sequence"/>
</dbReference>
<dbReference type="AlphaFoldDB" id="A0A4R4E4N3"/>
<evidence type="ECO:0000313" key="3">
    <source>
        <dbReference type="EMBL" id="TCZ72180.1"/>
    </source>
</evidence>
<comment type="caution">
    <text evidence="3">The sequence shown here is derived from an EMBL/GenBank/DDBJ whole genome shotgun (WGS) entry which is preliminary data.</text>
</comment>
<dbReference type="SUPFAM" id="SSF101898">
    <property type="entry name" value="NHL repeat"/>
    <property type="match status" value="1"/>
</dbReference>
<feature type="chain" id="PRO_5020584342" evidence="1">
    <location>
        <begin position="24"/>
        <end position="411"/>
    </location>
</feature>
<evidence type="ECO:0000256" key="1">
    <source>
        <dbReference type="SAM" id="SignalP"/>
    </source>
</evidence>
<dbReference type="Pfam" id="PF18962">
    <property type="entry name" value="Por_Secre_tail"/>
    <property type="match status" value="1"/>
</dbReference>